<dbReference type="AlphaFoldDB" id="A0A0A9EHT9"/>
<name>A0A0A9EHT9_ARUDO</name>
<evidence type="ECO:0000313" key="1">
    <source>
        <dbReference type="EMBL" id="JAD97445.1"/>
    </source>
</evidence>
<protein>
    <submittedName>
        <fullName evidence="1">Uncharacterized protein</fullName>
    </submittedName>
</protein>
<sequence>MPCLVAAAAVNNPLDSPTVLCADPLLPWPPWGPQ</sequence>
<reference evidence="1" key="1">
    <citation type="submission" date="2014-09" db="EMBL/GenBank/DDBJ databases">
        <authorList>
            <person name="Magalhaes I.L.F."/>
            <person name="Oliveira U."/>
            <person name="Santos F.R."/>
            <person name="Vidigal T.H.D.A."/>
            <person name="Brescovit A.D."/>
            <person name="Santos A.J."/>
        </authorList>
    </citation>
    <scope>NUCLEOTIDE SEQUENCE</scope>
    <source>
        <tissue evidence="1">Shoot tissue taken approximately 20 cm above the soil surface</tissue>
    </source>
</reference>
<reference evidence="1" key="2">
    <citation type="journal article" date="2015" name="Data Brief">
        <title>Shoot transcriptome of the giant reed, Arundo donax.</title>
        <authorList>
            <person name="Barrero R.A."/>
            <person name="Guerrero F.D."/>
            <person name="Moolhuijzen P."/>
            <person name="Goolsby J.A."/>
            <person name="Tidwell J."/>
            <person name="Bellgard S.E."/>
            <person name="Bellgard M.I."/>
        </authorList>
    </citation>
    <scope>NUCLEOTIDE SEQUENCE</scope>
    <source>
        <tissue evidence="1">Shoot tissue taken approximately 20 cm above the soil surface</tissue>
    </source>
</reference>
<dbReference type="EMBL" id="GBRH01200450">
    <property type="protein sequence ID" value="JAD97445.1"/>
    <property type="molecule type" value="Transcribed_RNA"/>
</dbReference>
<proteinExistence type="predicted"/>
<organism evidence="1">
    <name type="scientific">Arundo donax</name>
    <name type="common">Giant reed</name>
    <name type="synonym">Donax arundinaceus</name>
    <dbReference type="NCBI Taxonomy" id="35708"/>
    <lineage>
        <taxon>Eukaryota</taxon>
        <taxon>Viridiplantae</taxon>
        <taxon>Streptophyta</taxon>
        <taxon>Embryophyta</taxon>
        <taxon>Tracheophyta</taxon>
        <taxon>Spermatophyta</taxon>
        <taxon>Magnoliopsida</taxon>
        <taxon>Liliopsida</taxon>
        <taxon>Poales</taxon>
        <taxon>Poaceae</taxon>
        <taxon>PACMAD clade</taxon>
        <taxon>Arundinoideae</taxon>
        <taxon>Arundineae</taxon>
        <taxon>Arundo</taxon>
    </lineage>
</organism>
<accession>A0A0A9EHT9</accession>